<reference evidence="1 2" key="1">
    <citation type="journal article" date="2022" name="bioRxiv">
        <title>The genome of the oomycete Peronosclerospora sorghi, a cosmopolitan pathogen of maize and sorghum, is inflated with dispersed pseudogenes.</title>
        <authorList>
            <person name="Fletcher K."/>
            <person name="Martin F."/>
            <person name="Isakeit T."/>
            <person name="Cavanaugh K."/>
            <person name="Magill C."/>
            <person name="Michelmore R."/>
        </authorList>
    </citation>
    <scope>NUCLEOTIDE SEQUENCE [LARGE SCALE GENOMIC DNA]</scope>
    <source>
        <strain evidence="1">P6</strain>
    </source>
</reference>
<dbReference type="Proteomes" id="UP001163321">
    <property type="component" value="Chromosome 12"/>
</dbReference>
<keyword evidence="2" id="KW-1185">Reference proteome</keyword>
<dbReference type="EMBL" id="CM047591">
    <property type="protein sequence ID" value="KAI9918687.1"/>
    <property type="molecule type" value="Genomic_DNA"/>
</dbReference>
<organism evidence="1 2">
    <name type="scientific">Peronosclerospora sorghi</name>
    <dbReference type="NCBI Taxonomy" id="230839"/>
    <lineage>
        <taxon>Eukaryota</taxon>
        <taxon>Sar</taxon>
        <taxon>Stramenopiles</taxon>
        <taxon>Oomycota</taxon>
        <taxon>Peronosporomycetes</taxon>
        <taxon>Peronosporales</taxon>
        <taxon>Peronosporaceae</taxon>
        <taxon>Peronosclerospora</taxon>
    </lineage>
</organism>
<evidence type="ECO:0000313" key="2">
    <source>
        <dbReference type="Proteomes" id="UP001163321"/>
    </source>
</evidence>
<accession>A0ACC0WJW5</accession>
<sequence>MGHRSAAEQLIDDPRCHLLAYFEQDYALPIVLQQVDETIASLNSRSYPSCCCSVGGGIVGVFPLQLFTNWLLHSIYCSHR</sequence>
<gene>
    <name evidence="1" type="ORF">PsorP6_012005</name>
</gene>
<evidence type="ECO:0000313" key="1">
    <source>
        <dbReference type="EMBL" id="KAI9918687.1"/>
    </source>
</evidence>
<protein>
    <submittedName>
        <fullName evidence="1">Uncharacterized protein</fullName>
    </submittedName>
</protein>
<name>A0ACC0WJW5_9STRA</name>
<comment type="caution">
    <text evidence="1">The sequence shown here is derived from an EMBL/GenBank/DDBJ whole genome shotgun (WGS) entry which is preliminary data.</text>
</comment>
<proteinExistence type="predicted"/>